<gene>
    <name evidence="1" type="ORF">Pfra01_002311400</name>
</gene>
<dbReference type="Proteomes" id="UP001165121">
    <property type="component" value="Unassembled WGS sequence"/>
</dbReference>
<accession>A0A9W6Y899</accession>
<evidence type="ECO:0000313" key="2">
    <source>
        <dbReference type="Proteomes" id="UP001165121"/>
    </source>
</evidence>
<reference evidence="1" key="1">
    <citation type="submission" date="2023-04" db="EMBL/GenBank/DDBJ databases">
        <title>Phytophthora fragariaefolia NBRC 109709.</title>
        <authorList>
            <person name="Ichikawa N."/>
            <person name="Sato H."/>
            <person name="Tonouchi N."/>
        </authorList>
    </citation>
    <scope>NUCLEOTIDE SEQUENCE</scope>
    <source>
        <strain evidence="1">NBRC 109709</strain>
    </source>
</reference>
<dbReference type="AlphaFoldDB" id="A0A9W6Y899"/>
<organism evidence="1 2">
    <name type="scientific">Phytophthora fragariaefolia</name>
    <dbReference type="NCBI Taxonomy" id="1490495"/>
    <lineage>
        <taxon>Eukaryota</taxon>
        <taxon>Sar</taxon>
        <taxon>Stramenopiles</taxon>
        <taxon>Oomycota</taxon>
        <taxon>Peronosporomycetes</taxon>
        <taxon>Peronosporales</taxon>
        <taxon>Peronosporaceae</taxon>
        <taxon>Phytophthora</taxon>
    </lineage>
</organism>
<evidence type="ECO:0000313" key="1">
    <source>
        <dbReference type="EMBL" id="GMF55092.1"/>
    </source>
</evidence>
<dbReference type="PANTHER" id="PTHR33206">
    <property type="entry name" value="PROTEIN CBG10425"/>
    <property type="match status" value="1"/>
</dbReference>
<dbReference type="OrthoDB" id="414982at2759"/>
<keyword evidence="2" id="KW-1185">Reference proteome</keyword>
<protein>
    <submittedName>
        <fullName evidence="1">Unnamed protein product</fullName>
    </submittedName>
</protein>
<proteinExistence type="predicted"/>
<name>A0A9W6Y899_9STRA</name>
<dbReference type="PANTHER" id="PTHR33206:SF1">
    <property type="entry name" value="DNA-DIRECTED DNA POLYMERASE"/>
    <property type="match status" value="1"/>
</dbReference>
<dbReference type="EMBL" id="BSXT01003653">
    <property type="protein sequence ID" value="GMF55092.1"/>
    <property type="molecule type" value="Genomic_DNA"/>
</dbReference>
<sequence length="389" mass="44627">MLQRHSITKVDHKIDHFIVYDFEAILKPPAIHHGDNTIYGNEHIPVSVSITDSSTKHVECFISDGPHELLKKMFCYVIIGTDNIKSVMKIPSYMCITTESFTMLDIINYVHMGTSLDSYLATYLDGCKCEDKIRCTCGIAKGIFQCDYITSFEVLNETKLPPKKAFKSKLRGIIAMQEEYERIKFVWEHYGITNIKDILICYNNLDVVPFMKAIQCQGELFKRFDLDMLRDGVSHPGVSEKIMYQTCYKNLKKQPKLAAQGFGFLEKQKRDLAIHYYEVKIHGGKVCKKIIGYDANALYLWALGNDMPCGRLTTIAAYDGIIDDIVNDKIFGFLECDIRTPDHLKGYFSEMTPIFKIIEIVCTDEMVIDSHMYEYNRTRGKDVQSQHGS</sequence>
<comment type="caution">
    <text evidence="1">The sequence shown here is derived from an EMBL/GenBank/DDBJ whole genome shotgun (WGS) entry which is preliminary data.</text>
</comment>